<organism evidence="2">
    <name type="scientific">uncultured Caudovirales phage</name>
    <dbReference type="NCBI Taxonomy" id="2100421"/>
    <lineage>
        <taxon>Viruses</taxon>
        <taxon>Duplodnaviria</taxon>
        <taxon>Heunggongvirae</taxon>
        <taxon>Uroviricota</taxon>
        <taxon>Caudoviricetes</taxon>
        <taxon>Peduoviridae</taxon>
        <taxon>Maltschvirus</taxon>
        <taxon>Maltschvirus maltsch</taxon>
    </lineage>
</organism>
<dbReference type="Pfam" id="PF10263">
    <property type="entry name" value="SprT-like"/>
    <property type="match status" value="1"/>
</dbReference>
<dbReference type="EMBL" id="LR796361">
    <property type="protein sequence ID" value="CAB4139615.1"/>
    <property type="molecule type" value="Genomic_DNA"/>
</dbReference>
<evidence type="ECO:0000259" key="1">
    <source>
        <dbReference type="Pfam" id="PF10263"/>
    </source>
</evidence>
<protein>
    <submittedName>
        <fullName evidence="2">SprT-like</fullName>
    </submittedName>
</protein>
<dbReference type="InterPro" id="IPR006640">
    <property type="entry name" value="SprT-like_domain"/>
</dbReference>
<evidence type="ECO:0000313" key="2">
    <source>
        <dbReference type="EMBL" id="CAB4139615.1"/>
    </source>
</evidence>
<accession>A0A6J5LYK4</accession>
<feature type="domain" description="SprT-like" evidence="1">
    <location>
        <begin position="63"/>
        <end position="104"/>
    </location>
</feature>
<dbReference type="GO" id="GO:0006950">
    <property type="term" value="P:response to stress"/>
    <property type="evidence" value="ECO:0007669"/>
    <property type="project" value="UniProtKB-ARBA"/>
</dbReference>
<proteinExistence type="predicted"/>
<reference evidence="2" key="1">
    <citation type="submission" date="2020-04" db="EMBL/GenBank/DDBJ databases">
        <authorList>
            <person name="Chiriac C."/>
            <person name="Salcher M."/>
            <person name="Ghai R."/>
            <person name="Kavagutti S V."/>
        </authorList>
    </citation>
    <scope>NUCLEOTIDE SEQUENCE</scope>
</reference>
<gene>
    <name evidence="2" type="ORF">UFOVP342_57</name>
</gene>
<name>A0A6J5LYK4_9CAUD</name>
<sequence>MSQILDKRFLRKLYDCYITLPPFCSKRMPPARKVTFEVTNDEDYLGMFIPYPMRIQITTYNNNFHLLTETLLHEMVHLYLFYNGHTDYNQHEEKFKQIADEICEVLMLDREKFV</sequence>